<dbReference type="GO" id="GO:0016791">
    <property type="term" value="F:phosphatase activity"/>
    <property type="evidence" value="ECO:0007669"/>
    <property type="project" value="TreeGrafter"/>
</dbReference>
<dbReference type="Proteomes" id="UP000237718">
    <property type="component" value="Unassembled WGS sequence"/>
</dbReference>
<dbReference type="Gene3D" id="3.40.50.1240">
    <property type="entry name" value="Phosphoglycerate mutase-like"/>
    <property type="match status" value="1"/>
</dbReference>
<sequence length="191" mass="20963">MRDFPKIWFLRHGQTVWNAEGRVQGQLESDLTDLGIAQAHQQAVLMAPILAQEAPPCLVSPLRRAQQTAGIALGGHRFVTEPDLAEVQAGRFEGRTRAEIAAEFPEIDARVQTHLDLFCAAPDGEGYAQFHGRVLGLLRRLEVPTVLVAHGLWGQVLRGIICGLEQDEMAALPNEQGCVYVLENGTETVLH</sequence>
<dbReference type="CDD" id="cd07067">
    <property type="entry name" value="HP_PGM_like"/>
    <property type="match status" value="1"/>
</dbReference>
<dbReference type="SUPFAM" id="SSF53254">
    <property type="entry name" value="Phosphoglycerate mutase-like"/>
    <property type="match status" value="1"/>
</dbReference>
<feature type="active site" description="Tele-phosphohistidine intermediate" evidence="1">
    <location>
        <position position="12"/>
    </location>
</feature>
<feature type="active site" description="Proton donor/acceptor" evidence="1">
    <location>
        <position position="86"/>
    </location>
</feature>
<dbReference type="AlphaFoldDB" id="A0A2T1A9Z0"/>
<organism evidence="3 4">
    <name type="scientific">Tritonibacter scottomollicae</name>
    <name type="common">Epibacterium scottomollicae</name>
    <dbReference type="NCBI Taxonomy" id="483013"/>
    <lineage>
        <taxon>Bacteria</taxon>
        <taxon>Pseudomonadati</taxon>
        <taxon>Pseudomonadota</taxon>
        <taxon>Alphaproteobacteria</taxon>
        <taxon>Rhodobacterales</taxon>
        <taxon>Paracoccaceae</taxon>
        <taxon>Tritonibacter</taxon>
    </lineage>
</organism>
<dbReference type="InterPro" id="IPR029033">
    <property type="entry name" value="His_PPase_superfam"/>
</dbReference>
<proteinExistence type="predicted"/>
<dbReference type="SMART" id="SM00855">
    <property type="entry name" value="PGAM"/>
    <property type="match status" value="1"/>
</dbReference>
<dbReference type="PIRSF" id="PIRSF000709">
    <property type="entry name" value="6PFK_2-Ptase"/>
    <property type="match status" value="1"/>
</dbReference>
<comment type="caution">
    <text evidence="3">The sequence shown here is derived from an EMBL/GenBank/DDBJ whole genome shotgun (WGS) entry which is preliminary data.</text>
</comment>
<accession>A0A2T1A9Z0</accession>
<dbReference type="OrthoDB" id="9781415at2"/>
<dbReference type="PANTHER" id="PTHR48100:SF59">
    <property type="entry name" value="ADENOSYLCOBALAMIN_ALPHA-RIBAZOLE PHOSPHATASE"/>
    <property type="match status" value="1"/>
</dbReference>
<evidence type="ECO:0000256" key="1">
    <source>
        <dbReference type="PIRSR" id="PIRSR613078-1"/>
    </source>
</evidence>
<feature type="binding site" evidence="2">
    <location>
        <begin position="11"/>
        <end position="18"/>
    </location>
    <ligand>
        <name>substrate</name>
    </ligand>
</feature>
<dbReference type="GO" id="GO:0005737">
    <property type="term" value="C:cytoplasm"/>
    <property type="evidence" value="ECO:0007669"/>
    <property type="project" value="TreeGrafter"/>
</dbReference>
<name>A0A2T1A9Z0_TRISK</name>
<protein>
    <submittedName>
        <fullName evidence="3">Putative phosphoglycerate mutase</fullName>
    </submittedName>
</protein>
<dbReference type="RefSeq" id="WP_106165144.1">
    <property type="nucleotide sequence ID" value="NZ_PVUF01000016.1"/>
</dbReference>
<gene>
    <name evidence="3" type="ORF">CLV89_11642</name>
</gene>
<dbReference type="EMBL" id="PVUF01000016">
    <property type="protein sequence ID" value="PRZ45297.1"/>
    <property type="molecule type" value="Genomic_DNA"/>
</dbReference>
<dbReference type="InterPro" id="IPR013078">
    <property type="entry name" value="His_Pase_superF_clade-1"/>
</dbReference>
<feature type="binding site" evidence="2">
    <location>
        <position position="64"/>
    </location>
    <ligand>
        <name>substrate</name>
    </ligand>
</feature>
<dbReference type="PANTHER" id="PTHR48100">
    <property type="entry name" value="BROAD-SPECIFICITY PHOSPHATASE YOR283W-RELATED"/>
    <property type="match status" value="1"/>
</dbReference>
<dbReference type="InterPro" id="IPR050275">
    <property type="entry name" value="PGM_Phosphatase"/>
</dbReference>
<reference evidence="3 4" key="1">
    <citation type="submission" date="2018-03" db="EMBL/GenBank/DDBJ databases">
        <title>Genomic Encyclopedia of Archaeal and Bacterial Type Strains, Phase II (KMG-II): from individual species to whole genera.</title>
        <authorList>
            <person name="Goeker M."/>
        </authorList>
    </citation>
    <scope>NUCLEOTIDE SEQUENCE [LARGE SCALE GENOMIC DNA]</scope>
    <source>
        <strain evidence="3 4">DSM 25328</strain>
    </source>
</reference>
<dbReference type="Pfam" id="PF00300">
    <property type="entry name" value="His_Phos_1"/>
    <property type="match status" value="1"/>
</dbReference>
<evidence type="ECO:0000313" key="3">
    <source>
        <dbReference type="EMBL" id="PRZ45297.1"/>
    </source>
</evidence>
<evidence type="ECO:0000256" key="2">
    <source>
        <dbReference type="PIRSR" id="PIRSR613078-2"/>
    </source>
</evidence>
<evidence type="ECO:0000313" key="4">
    <source>
        <dbReference type="Proteomes" id="UP000237718"/>
    </source>
</evidence>